<evidence type="ECO:0000313" key="2">
    <source>
        <dbReference type="Proteomes" id="UP001149009"/>
    </source>
</evidence>
<keyword evidence="2" id="KW-1185">Reference proteome</keyword>
<gene>
    <name evidence="1" type="ORF">NYR54_10380</name>
</gene>
<reference evidence="1" key="1">
    <citation type="submission" date="2022-08" db="EMBL/GenBank/DDBJ databases">
        <title>Chelativorans sichuanense sp. nov., a paraffin oil-degrading bacterium isolated from a mixture of oil-based drill cuttings and paddy soil.</title>
        <authorList>
            <person name="Yu J."/>
            <person name="Liu H."/>
            <person name="Chen Q."/>
        </authorList>
    </citation>
    <scope>NUCLEOTIDE SEQUENCE</scope>
    <source>
        <strain evidence="1">SCAU 2101</strain>
    </source>
</reference>
<accession>A0A9X2X8K1</accession>
<organism evidence="1 2">
    <name type="scientific">Chelativorans petroleitrophicus</name>
    <dbReference type="NCBI Taxonomy" id="2975484"/>
    <lineage>
        <taxon>Bacteria</taxon>
        <taxon>Pseudomonadati</taxon>
        <taxon>Pseudomonadota</taxon>
        <taxon>Alphaproteobacteria</taxon>
        <taxon>Hyphomicrobiales</taxon>
        <taxon>Phyllobacteriaceae</taxon>
        <taxon>Chelativorans</taxon>
    </lineage>
</organism>
<dbReference type="AlphaFoldDB" id="A0A9X2X8K1"/>
<proteinExistence type="predicted"/>
<dbReference type="EMBL" id="JAODNV010000010">
    <property type="protein sequence ID" value="MCT8990693.1"/>
    <property type="molecule type" value="Genomic_DNA"/>
</dbReference>
<dbReference type="RefSeq" id="WP_261515569.1">
    <property type="nucleotide sequence ID" value="NZ_JAODNV010000010.1"/>
</dbReference>
<protein>
    <submittedName>
        <fullName evidence="1">Uncharacterized protein</fullName>
    </submittedName>
</protein>
<comment type="caution">
    <text evidence="1">The sequence shown here is derived from an EMBL/GenBank/DDBJ whole genome shotgun (WGS) entry which is preliminary data.</text>
</comment>
<name>A0A9X2X8K1_9HYPH</name>
<dbReference type="Proteomes" id="UP001149009">
    <property type="component" value="Unassembled WGS sequence"/>
</dbReference>
<evidence type="ECO:0000313" key="1">
    <source>
        <dbReference type="EMBL" id="MCT8990693.1"/>
    </source>
</evidence>
<sequence>MQIVDAIVSREGANNAWAKVVFLGDRGESVSVRLPYPVPSGGPIGRVRLIKRAASLLRGLVEEDAFGRLVDQAWPVPAGRFGISDVAGMPEQWKGRSASGDE</sequence>